<gene>
    <name evidence="1" type="ORF">F443_14076</name>
</gene>
<keyword evidence="2" id="KW-1185">Reference proteome</keyword>
<organism evidence="1 2">
    <name type="scientific">Phytophthora nicotianae P1569</name>
    <dbReference type="NCBI Taxonomy" id="1317065"/>
    <lineage>
        <taxon>Eukaryota</taxon>
        <taxon>Sar</taxon>
        <taxon>Stramenopiles</taxon>
        <taxon>Oomycota</taxon>
        <taxon>Peronosporomycetes</taxon>
        <taxon>Peronosporales</taxon>
        <taxon>Peronosporaceae</taxon>
        <taxon>Phytophthora</taxon>
    </lineage>
</organism>
<comment type="caution">
    <text evidence="1">The sequence shown here is derived from an EMBL/GenBank/DDBJ whole genome shotgun (WGS) entry which is preliminary data.</text>
</comment>
<accession>V9ER32</accession>
<reference evidence="1 2" key="1">
    <citation type="submission" date="2013-11" db="EMBL/GenBank/DDBJ databases">
        <title>The Genome Sequence of Phytophthora parasitica P1569.</title>
        <authorList>
            <consortium name="The Broad Institute Genomics Platform"/>
            <person name="Russ C."/>
            <person name="Tyler B."/>
            <person name="Panabieres F."/>
            <person name="Shan W."/>
            <person name="Tripathy S."/>
            <person name="Grunwald N."/>
            <person name="Machado M."/>
            <person name="Johnson C.S."/>
            <person name="Arredondo F."/>
            <person name="Hong C."/>
            <person name="Coffey M."/>
            <person name="Young S.K."/>
            <person name="Zeng Q."/>
            <person name="Gargeya S."/>
            <person name="Fitzgerald M."/>
            <person name="Abouelleil A."/>
            <person name="Alvarado L."/>
            <person name="Chapman S.B."/>
            <person name="Gainer-Dewar J."/>
            <person name="Goldberg J."/>
            <person name="Griggs A."/>
            <person name="Gujja S."/>
            <person name="Hansen M."/>
            <person name="Howarth C."/>
            <person name="Imamovic A."/>
            <person name="Ireland A."/>
            <person name="Larimer J."/>
            <person name="McCowan C."/>
            <person name="Murphy C."/>
            <person name="Pearson M."/>
            <person name="Poon T.W."/>
            <person name="Priest M."/>
            <person name="Roberts A."/>
            <person name="Saif S."/>
            <person name="Shea T."/>
            <person name="Sykes S."/>
            <person name="Wortman J."/>
            <person name="Nusbaum C."/>
            <person name="Birren B."/>
        </authorList>
    </citation>
    <scope>NUCLEOTIDE SEQUENCE [LARGE SCALE GENOMIC DNA]</scope>
    <source>
        <strain evidence="1 2">P1569</strain>
    </source>
</reference>
<dbReference type="HOGENOM" id="CLU_2983269_0_0_1"/>
<proteinExistence type="predicted"/>
<dbReference type="EMBL" id="ANIZ01002438">
    <property type="protein sequence ID" value="ETI40527.1"/>
    <property type="molecule type" value="Genomic_DNA"/>
</dbReference>
<dbReference type="Proteomes" id="UP000018721">
    <property type="component" value="Unassembled WGS sequence"/>
</dbReference>
<evidence type="ECO:0000313" key="1">
    <source>
        <dbReference type="EMBL" id="ETI40527.1"/>
    </source>
</evidence>
<dbReference type="AlphaFoldDB" id="V9ER32"/>
<sequence>MARSIVNPSVDRTTGKLSEIRQKLDDTRASSSEKRYYKLGFLQADILHAYGPQTISAG</sequence>
<name>V9ER32_PHYNI</name>
<evidence type="ECO:0000313" key="2">
    <source>
        <dbReference type="Proteomes" id="UP000018721"/>
    </source>
</evidence>
<protein>
    <submittedName>
        <fullName evidence="1">Uncharacterized protein</fullName>
    </submittedName>
</protein>